<gene>
    <name evidence="1" type="ORF">B1812_17475</name>
</gene>
<protein>
    <submittedName>
        <fullName evidence="1">Uncharacterized protein</fullName>
    </submittedName>
</protein>
<reference evidence="1 2" key="1">
    <citation type="submission" date="2017-02" db="EMBL/GenBank/DDBJ databases">
        <authorList>
            <person name="Peterson S.W."/>
        </authorList>
    </citation>
    <scope>NUCLEOTIDE SEQUENCE [LARGE SCALE GENOMIC DNA]</scope>
    <source>
        <strain evidence="1 2">S285</strain>
    </source>
</reference>
<dbReference type="AlphaFoldDB" id="A0A1W6MYB7"/>
<evidence type="ECO:0000313" key="2">
    <source>
        <dbReference type="Proteomes" id="UP000193978"/>
    </source>
</evidence>
<accession>A0A1W6MYB7</accession>
<sequence>MQSIKELSSLVNRCLCTLVFAAVILYSALNIQPIVSYLADRFDSLHELKLAGADLTFDAQDIRAAERLFDIDQNDLTSETSRKIARDIRQLNAPLMKRLIFVESLKDLCKYDTQDWKAEEAATLDDRLHDLKLATIEDDPETKSRVDWRIRTGDKYAPAKQLGAPLRCYKVILTAEGANVRDVLVSKMVAAVTARTASEPAAPDDGLDAAAKPAPAVTISKAQHAAGAKVAMHPR</sequence>
<keyword evidence="2" id="KW-1185">Reference proteome</keyword>
<dbReference type="Proteomes" id="UP000193978">
    <property type="component" value="Chromosome"/>
</dbReference>
<name>A0A1W6MYB7_9HYPH</name>
<proteinExistence type="predicted"/>
<dbReference type="KEGG" id="mbry:B1812_17475"/>
<evidence type="ECO:0000313" key="1">
    <source>
        <dbReference type="EMBL" id="ARN82581.1"/>
    </source>
</evidence>
<organism evidence="1 2">
    <name type="scientific">Methylocystis bryophila</name>
    <dbReference type="NCBI Taxonomy" id="655015"/>
    <lineage>
        <taxon>Bacteria</taxon>
        <taxon>Pseudomonadati</taxon>
        <taxon>Pseudomonadota</taxon>
        <taxon>Alphaproteobacteria</taxon>
        <taxon>Hyphomicrobiales</taxon>
        <taxon>Methylocystaceae</taxon>
        <taxon>Methylocystis</taxon>
    </lineage>
</organism>
<dbReference type="EMBL" id="CP019948">
    <property type="protein sequence ID" value="ARN82581.1"/>
    <property type="molecule type" value="Genomic_DNA"/>
</dbReference>